<dbReference type="PANTHER" id="PTHR43691">
    <property type="entry name" value="URIDINE PHOSPHORYLASE"/>
    <property type="match status" value="1"/>
</dbReference>
<dbReference type="OMA" id="IEMECIC"/>
<dbReference type="Proteomes" id="UP000271162">
    <property type="component" value="Unassembled WGS sequence"/>
</dbReference>
<reference evidence="2 3" key="2">
    <citation type="submission" date="2018-11" db="EMBL/GenBank/DDBJ databases">
        <authorList>
            <consortium name="Pathogen Informatics"/>
        </authorList>
    </citation>
    <scope>NUCLEOTIDE SEQUENCE [LARGE SCALE GENOMIC DNA]</scope>
</reference>
<dbReference type="GO" id="GO:0006218">
    <property type="term" value="P:uridine catabolic process"/>
    <property type="evidence" value="ECO:0007669"/>
    <property type="project" value="TreeGrafter"/>
</dbReference>
<evidence type="ECO:0000313" key="4">
    <source>
        <dbReference type="WBParaSite" id="NBR_0000560901-mRNA-1"/>
    </source>
</evidence>
<evidence type="ECO:0000259" key="1">
    <source>
        <dbReference type="Pfam" id="PF01048"/>
    </source>
</evidence>
<dbReference type="Gene3D" id="3.40.50.1580">
    <property type="entry name" value="Nucleoside phosphorylase domain"/>
    <property type="match status" value="1"/>
</dbReference>
<evidence type="ECO:0000313" key="2">
    <source>
        <dbReference type="EMBL" id="VDL69199.1"/>
    </source>
</evidence>
<keyword evidence="3" id="KW-1185">Reference proteome</keyword>
<dbReference type="InterPro" id="IPR035994">
    <property type="entry name" value="Nucleoside_phosphorylase_sf"/>
</dbReference>
<dbReference type="PANTHER" id="PTHR43691:SF11">
    <property type="entry name" value="FI09636P-RELATED"/>
    <property type="match status" value="1"/>
</dbReference>
<protein>
    <submittedName>
        <fullName evidence="4">PNP_UDP_1 domain-containing protein</fullName>
    </submittedName>
</protein>
<dbReference type="Pfam" id="PF01048">
    <property type="entry name" value="PNP_UDP_1"/>
    <property type="match status" value="1"/>
</dbReference>
<dbReference type="EMBL" id="UYSL01014400">
    <property type="protein sequence ID" value="VDL69199.1"/>
    <property type="molecule type" value="Genomic_DNA"/>
</dbReference>
<proteinExistence type="predicted"/>
<dbReference type="GO" id="GO:0005829">
    <property type="term" value="C:cytosol"/>
    <property type="evidence" value="ECO:0007669"/>
    <property type="project" value="TreeGrafter"/>
</dbReference>
<dbReference type="InterPro" id="IPR000845">
    <property type="entry name" value="Nucleoside_phosphorylase_d"/>
</dbReference>
<dbReference type="GO" id="GO:0004850">
    <property type="term" value="F:uridine phosphorylase activity"/>
    <property type="evidence" value="ECO:0007669"/>
    <property type="project" value="TreeGrafter"/>
</dbReference>
<gene>
    <name evidence="2" type="ORF">NBR_LOCUS5610</name>
</gene>
<evidence type="ECO:0000313" key="3">
    <source>
        <dbReference type="Proteomes" id="UP000271162"/>
    </source>
</evidence>
<accession>A0A0N4XSV7</accession>
<feature type="domain" description="Nucleoside phosphorylase" evidence="1">
    <location>
        <begin position="2"/>
        <end position="164"/>
    </location>
</feature>
<organism evidence="4">
    <name type="scientific">Nippostrongylus brasiliensis</name>
    <name type="common">Rat hookworm</name>
    <dbReference type="NCBI Taxonomy" id="27835"/>
    <lineage>
        <taxon>Eukaryota</taxon>
        <taxon>Metazoa</taxon>
        <taxon>Ecdysozoa</taxon>
        <taxon>Nematoda</taxon>
        <taxon>Chromadorea</taxon>
        <taxon>Rhabditida</taxon>
        <taxon>Rhabditina</taxon>
        <taxon>Rhabditomorpha</taxon>
        <taxon>Strongyloidea</taxon>
        <taxon>Heligmosomidae</taxon>
        <taxon>Nippostrongylus</taxon>
    </lineage>
</organism>
<dbReference type="STRING" id="27835.A0A0N4XSV7"/>
<dbReference type="WBParaSite" id="NBR_0000560901-mRNA-1">
    <property type="protein sequence ID" value="NBR_0000560901-mRNA-1"/>
    <property type="gene ID" value="NBR_0000560901"/>
</dbReference>
<dbReference type="AlphaFoldDB" id="A0A0N4XSV7"/>
<sequence length="170" mass="19215">MGTSGGVGVEPGTVVVSRNAVNAELNQTYTQVIGGRKIERGTYLDEGLREELLALAKEKNIPVDTGLTLCADDFYEGQMRLDGFFCEYDINEKISFLRRIHERGVRNIEMESTCFASMTYRAGVKGAIVCVTLLNRMEGDQIKIDHKTYLEFEERPFRLITALLRKKLNL</sequence>
<reference evidence="4" key="1">
    <citation type="submission" date="2017-02" db="UniProtKB">
        <authorList>
            <consortium name="WormBaseParasite"/>
        </authorList>
    </citation>
    <scope>IDENTIFICATION</scope>
</reference>
<name>A0A0N4XSV7_NIPBR</name>
<dbReference type="SUPFAM" id="SSF53167">
    <property type="entry name" value="Purine and uridine phosphorylases"/>
    <property type="match status" value="1"/>
</dbReference>